<feature type="region of interest" description="Disordered" evidence="1">
    <location>
        <begin position="26"/>
        <end position="97"/>
    </location>
</feature>
<comment type="caution">
    <text evidence="3">The sequence shown here is derived from an EMBL/GenBank/DDBJ whole genome shotgun (WGS) entry which is preliminary data.</text>
</comment>
<proteinExistence type="predicted"/>
<reference evidence="3" key="1">
    <citation type="submission" date="2020-10" db="EMBL/GenBank/DDBJ databases">
        <authorList>
            <person name="Gilroy R."/>
        </authorList>
    </citation>
    <scope>NUCLEOTIDE SEQUENCE</scope>
    <source>
        <strain evidence="3">6086</strain>
    </source>
</reference>
<sequence length="172" mass="17714">MNKIFRKMTAVLLLCAMLATLAACGNTNSTSSSTSSGTSVSSTVSGTESETPEESEAQTSSETASEVVSETASEAASQAASEAASQAAESGDPAPMEHVMKGTIEDATMNTFVLKTNDGSITFTIGEDTNLDNMPNGLKIGDKVSVMYTGNIEGTDGSKVNVTRVNPVKNLD</sequence>
<dbReference type="AlphaFoldDB" id="A0A9D1FS95"/>
<evidence type="ECO:0000256" key="1">
    <source>
        <dbReference type="SAM" id="MobiDB-lite"/>
    </source>
</evidence>
<keyword evidence="2" id="KW-0732">Signal</keyword>
<accession>A0A9D1FS95</accession>
<feature type="signal peptide" evidence="2">
    <location>
        <begin position="1"/>
        <end position="22"/>
    </location>
</feature>
<name>A0A9D1FS95_9FIRM</name>
<dbReference type="Proteomes" id="UP000824141">
    <property type="component" value="Unassembled WGS sequence"/>
</dbReference>
<evidence type="ECO:0008006" key="5">
    <source>
        <dbReference type="Google" id="ProtNLM"/>
    </source>
</evidence>
<gene>
    <name evidence="3" type="ORF">IAD03_05665</name>
</gene>
<protein>
    <recommendedName>
        <fullName evidence="5">DUF5666 domain-containing protein</fullName>
    </recommendedName>
</protein>
<evidence type="ECO:0000313" key="4">
    <source>
        <dbReference type="Proteomes" id="UP000824141"/>
    </source>
</evidence>
<dbReference type="PROSITE" id="PS51257">
    <property type="entry name" value="PROKAR_LIPOPROTEIN"/>
    <property type="match status" value="1"/>
</dbReference>
<organism evidence="3 4">
    <name type="scientific">Candidatus Caccousia stercoris</name>
    <dbReference type="NCBI Taxonomy" id="2840723"/>
    <lineage>
        <taxon>Bacteria</taxon>
        <taxon>Bacillati</taxon>
        <taxon>Bacillota</taxon>
        <taxon>Clostridia</taxon>
        <taxon>Eubacteriales</taxon>
        <taxon>Oscillospiraceae</taxon>
        <taxon>Oscillospiraceae incertae sedis</taxon>
        <taxon>Candidatus Caccousia</taxon>
    </lineage>
</organism>
<dbReference type="EMBL" id="DVJM01000111">
    <property type="protein sequence ID" value="HIS78842.1"/>
    <property type="molecule type" value="Genomic_DNA"/>
</dbReference>
<reference evidence="3" key="2">
    <citation type="journal article" date="2021" name="PeerJ">
        <title>Extensive microbial diversity within the chicken gut microbiome revealed by metagenomics and culture.</title>
        <authorList>
            <person name="Gilroy R."/>
            <person name="Ravi A."/>
            <person name="Getino M."/>
            <person name="Pursley I."/>
            <person name="Horton D.L."/>
            <person name="Alikhan N.F."/>
            <person name="Baker D."/>
            <person name="Gharbi K."/>
            <person name="Hall N."/>
            <person name="Watson M."/>
            <person name="Adriaenssens E.M."/>
            <person name="Foster-Nyarko E."/>
            <person name="Jarju S."/>
            <person name="Secka A."/>
            <person name="Antonio M."/>
            <person name="Oren A."/>
            <person name="Chaudhuri R.R."/>
            <person name="La Ragione R."/>
            <person name="Hildebrand F."/>
            <person name="Pallen M.J."/>
        </authorList>
    </citation>
    <scope>NUCLEOTIDE SEQUENCE</scope>
    <source>
        <strain evidence="3">6086</strain>
    </source>
</reference>
<evidence type="ECO:0000256" key="2">
    <source>
        <dbReference type="SAM" id="SignalP"/>
    </source>
</evidence>
<feature type="chain" id="PRO_5039394557" description="DUF5666 domain-containing protein" evidence="2">
    <location>
        <begin position="23"/>
        <end position="172"/>
    </location>
</feature>
<feature type="compositionally biased region" description="Low complexity" evidence="1">
    <location>
        <begin position="57"/>
        <end position="90"/>
    </location>
</feature>
<feature type="compositionally biased region" description="Low complexity" evidence="1">
    <location>
        <begin position="26"/>
        <end position="49"/>
    </location>
</feature>
<evidence type="ECO:0000313" key="3">
    <source>
        <dbReference type="EMBL" id="HIS78842.1"/>
    </source>
</evidence>